<gene>
    <name evidence="1" type="ORF">CAZ10_07900</name>
</gene>
<protein>
    <submittedName>
        <fullName evidence="1">Sulfotransferase family protein</fullName>
    </submittedName>
</protein>
<dbReference type="Pfam" id="PF13469">
    <property type="entry name" value="Sulfotransfer_3"/>
    <property type="match status" value="1"/>
</dbReference>
<dbReference type="AlphaFoldDB" id="A0A241XUB6"/>
<name>A0A241XUB6_PSEAI</name>
<evidence type="ECO:0000313" key="2">
    <source>
        <dbReference type="Proteomes" id="UP000194857"/>
    </source>
</evidence>
<dbReference type="InterPro" id="IPR029044">
    <property type="entry name" value="Nucleotide-diphossugar_trans"/>
</dbReference>
<reference evidence="1 2" key="1">
    <citation type="submission" date="2017-05" db="EMBL/GenBank/DDBJ databases">
        <authorList>
            <person name="Song R."/>
            <person name="Chenine A.L."/>
            <person name="Ruprecht R.M."/>
        </authorList>
    </citation>
    <scope>NUCLEOTIDE SEQUENCE [LARGE SCALE GENOMIC DNA]</scope>
    <source>
        <strain evidence="1 2">S567_C10_BS</strain>
    </source>
</reference>
<keyword evidence="1" id="KW-0808">Transferase</keyword>
<dbReference type="SUPFAM" id="SSF52540">
    <property type="entry name" value="P-loop containing nucleoside triphosphate hydrolases"/>
    <property type="match status" value="1"/>
</dbReference>
<dbReference type="Proteomes" id="UP000194857">
    <property type="component" value="Unassembled WGS sequence"/>
</dbReference>
<comment type="caution">
    <text evidence="1">The sequence shown here is derived from an EMBL/GenBank/DDBJ whole genome shotgun (WGS) entry which is preliminary data.</text>
</comment>
<dbReference type="GO" id="GO:0016740">
    <property type="term" value="F:transferase activity"/>
    <property type="evidence" value="ECO:0007669"/>
    <property type="project" value="UniProtKB-KW"/>
</dbReference>
<dbReference type="EMBL" id="NFFZ01000003">
    <property type="protein sequence ID" value="OTI64295.1"/>
    <property type="molecule type" value="Genomic_DNA"/>
</dbReference>
<dbReference type="RefSeq" id="WP_031636972.1">
    <property type="nucleotide sequence ID" value="NZ_CAADLW010000097.1"/>
</dbReference>
<dbReference type="Gene3D" id="3.40.50.300">
    <property type="entry name" value="P-loop containing nucleotide triphosphate hydrolases"/>
    <property type="match status" value="1"/>
</dbReference>
<proteinExistence type="predicted"/>
<organism evidence="1 2">
    <name type="scientific">Pseudomonas aeruginosa</name>
    <dbReference type="NCBI Taxonomy" id="287"/>
    <lineage>
        <taxon>Bacteria</taxon>
        <taxon>Pseudomonadati</taxon>
        <taxon>Pseudomonadota</taxon>
        <taxon>Gammaproteobacteria</taxon>
        <taxon>Pseudomonadales</taxon>
        <taxon>Pseudomonadaceae</taxon>
        <taxon>Pseudomonas</taxon>
    </lineage>
</organism>
<dbReference type="InterPro" id="IPR027417">
    <property type="entry name" value="P-loop_NTPase"/>
</dbReference>
<accession>A0A241XUB6</accession>
<sequence length="518" mass="58173">MPSDASRRLYERLGIPLLPMDSPFGPEYPIGNKFAALALGPAVGHTLFLDSDMICVDAFEADMLCRFDAALKPADMALVAKQNDYWERIYAHAGSALPGDRVVTTCSGEAMPAYYNAGFILVRDARRFAEVWYRLAERVHADPLITNKMPWLDQLTLPVALHALNYRTRALSERFNYPLHIKPLSAASLPPFFCHYHSLDTLVSERSLWAELDELAKRFPELREVLALDANWKKAILAPAPRLAFSEGDSTGTVEAGQDLVITGIPRSGTSHLCRLLSQQPDTVVLNEPPQVFEALKLSPLPWGLPRYYAELRRDILAGRPVPNKHVNGRLVDDTARGNDQSSDYFAEVRGASFHLGTKNTLAYIARLPLIRKVMPTALLIATIRHPYDSLNSWANTFEHLRQAAVERQPFGCPDDLALTGWQRKALLAIADTDHLAVRRALWWRYLALQLEDAGDYVQLLRYEDFVEAPQTTLAALRNNRPLPFDEPAVWSKGLAPDEQELVANIVCDVAERFHYVL</sequence>
<evidence type="ECO:0000313" key="1">
    <source>
        <dbReference type="EMBL" id="OTI64295.1"/>
    </source>
</evidence>
<dbReference type="SUPFAM" id="SSF53448">
    <property type="entry name" value="Nucleotide-diphospho-sugar transferases"/>
    <property type="match status" value="1"/>
</dbReference>